<organism evidence="3 4">
    <name type="scientific">Paracoccus litorisediminis</name>
    <dbReference type="NCBI Taxonomy" id="2006130"/>
    <lineage>
        <taxon>Bacteria</taxon>
        <taxon>Pseudomonadati</taxon>
        <taxon>Pseudomonadota</taxon>
        <taxon>Alphaproteobacteria</taxon>
        <taxon>Rhodobacterales</taxon>
        <taxon>Paracoccaceae</taxon>
        <taxon>Paracoccus</taxon>
    </lineage>
</organism>
<comment type="similarity">
    <text evidence="1 2">Belongs to the cytochrome P450 family.</text>
</comment>
<evidence type="ECO:0000256" key="2">
    <source>
        <dbReference type="RuleBase" id="RU000461"/>
    </source>
</evidence>
<dbReference type="PROSITE" id="PS00086">
    <property type="entry name" value="CYTOCHROME_P450"/>
    <property type="match status" value="1"/>
</dbReference>
<dbReference type="PANTHER" id="PTHR46696">
    <property type="entry name" value="P450, PUTATIVE (EUROFUNG)-RELATED"/>
    <property type="match status" value="1"/>
</dbReference>
<keyword evidence="2" id="KW-0560">Oxidoreductase</keyword>
<dbReference type="PANTHER" id="PTHR46696:SF1">
    <property type="entry name" value="CYTOCHROME P450 YJIB-RELATED"/>
    <property type="match status" value="1"/>
</dbReference>
<keyword evidence="2" id="KW-0349">Heme</keyword>
<keyword evidence="4" id="KW-1185">Reference proteome</keyword>
<keyword evidence="2" id="KW-0503">Monooxygenase</keyword>
<keyword evidence="2" id="KW-0479">Metal-binding</keyword>
<dbReference type="InterPro" id="IPR036396">
    <property type="entry name" value="Cyt_P450_sf"/>
</dbReference>
<accession>A0A844HVE0</accession>
<gene>
    <name evidence="3" type="ORF">GL300_24090</name>
</gene>
<dbReference type="InterPro" id="IPR017972">
    <property type="entry name" value="Cyt_P450_CS"/>
</dbReference>
<evidence type="ECO:0000313" key="4">
    <source>
        <dbReference type="Proteomes" id="UP000449846"/>
    </source>
</evidence>
<dbReference type="GO" id="GO:0005506">
    <property type="term" value="F:iron ion binding"/>
    <property type="evidence" value="ECO:0007669"/>
    <property type="project" value="InterPro"/>
</dbReference>
<dbReference type="CDD" id="cd11037">
    <property type="entry name" value="CYP199A2-like"/>
    <property type="match status" value="1"/>
</dbReference>
<protein>
    <submittedName>
        <fullName evidence="3">Cytochrome P450</fullName>
    </submittedName>
</protein>
<dbReference type="AlphaFoldDB" id="A0A844HVE0"/>
<evidence type="ECO:0000256" key="1">
    <source>
        <dbReference type="ARBA" id="ARBA00010617"/>
    </source>
</evidence>
<sequence length="396" mass="43485">MSLDIASLPSSDLDPFSIDFFDNPFPDHERLREAGPVVWLERYGIYAVARHAEVHQVLNDWGTFCSSRGVGLQDFSREKPWRQPSLVLETDPPEHDRARKVLARVLSPVTMRELRDGFAAAADAMVAGLIGRKLDGIADLAEAFPLSVFPDRIGLTQDGREHLLPYAGLAFNAFGPDNALRREAMARAAPHIAWVTEQCRRENLSPDSIGARIHAAADSGEVTADEATLLVRSLLTAGIDTTVNGIGAALYCLARFPDQFAALRADPKLARNAFEEAVRFESPVQTFFRTTTRETELSGVPLPEGTKVLMFLASANRDPRRWDRADAYDITRKTSGHVGFGSGVHMCVGQLVARLEGEVVLEALARHATGIEIAGMPVRSYNNTLRGLKALPLHIR</sequence>
<dbReference type="Gene3D" id="1.10.630.10">
    <property type="entry name" value="Cytochrome P450"/>
    <property type="match status" value="1"/>
</dbReference>
<dbReference type="OrthoDB" id="9801155at2"/>
<keyword evidence="2" id="KW-0408">Iron</keyword>
<proteinExistence type="inferred from homology"/>
<name>A0A844HVE0_9RHOB</name>
<reference evidence="3 4" key="1">
    <citation type="submission" date="2019-11" db="EMBL/GenBank/DDBJ databases">
        <authorList>
            <person name="Dong K."/>
        </authorList>
    </citation>
    <scope>NUCLEOTIDE SEQUENCE [LARGE SCALE GENOMIC DNA]</scope>
    <source>
        <strain evidence="3 4">NBRC 112902</strain>
    </source>
</reference>
<evidence type="ECO:0000313" key="3">
    <source>
        <dbReference type="EMBL" id="MTH62275.1"/>
    </source>
</evidence>
<dbReference type="Proteomes" id="UP000449846">
    <property type="component" value="Unassembled WGS sequence"/>
</dbReference>
<dbReference type="Pfam" id="PF00067">
    <property type="entry name" value="p450"/>
    <property type="match status" value="1"/>
</dbReference>
<dbReference type="InterPro" id="IPR001128">
    <property type="entry name" value="Cyt_P450"/>
</dbReference>
<dbReference type="GO" id="GO:0020037">
    <property type="term" value="F:heme binding"/>
    <property type="evidence" value="ECO:0007669"/>
    <property type="project" value="InterPro"/>
</dbReference>
<dbReference type="GO" id="GO:0016705">
    <property type="term" value="F:oxidoreductase activity, acting on paired donors, with incorporation or reduction of molecular oxygen"/>
    <property type="evidence" value="ECO:0007669"/>
    <property type="project" value="InterPro"/>
</dbReference>
<dbReference type="EMBL" id="WMIG01000029">
    <property type="protein sequence ID" value="MTH62275.1"/>
    <property type="molecule type" value="Genomic_DNA"/>
</dbReference>
<dbReference type="SUPFAM" id="SSF48264">
    <property type="entry name" value="Cytochrome P450"/>
    <property type="match status" value="1"/>
</dbReference>
<dbReference type="RefSeq" id="WP_155042223.1">
    <property type="nucleotide sequence ID" value="NZ_WMIG01000029.1"/>
</dbReference>
<dbReference type="GO" id="GO:0004497">
    <property type="term" value="F:monooxygenase activity"/>
    <property type="evidence" value="ECO:0007669"/>
    <property type="project" value="UniProtKB-KW"/>
</dbReference>
<comment type="caution">
    <text evidence="3">The sequence shown here is derived from an EMBL/GenBank/DDBJ whole genome shotgun (WGS) entry which is preliminary data.</text>
</comment>